<dbReference type="PROSITE" id="PS51918">
    <property type="entry name" value="RADICAL_SAM"/>
    <property type="match status" value="1"/>
</dbReference>
<dbReference type="Gene3D" id="3.20.20.70">
    <property type="entry name" value="Aldolase class I"/>
    <property type="match status" value="1"/>
</dbReference>
<keyword evidence="4" id="KW-0408">Iron</keyword>
<keyword evidence="9" id="KW-1185">Reference proteome</keyword>
<dbReference type="SFLD" id="SFLDS00029">
    <property type="entry name" value="Radical_SAM"/>
    <property type="match status" value="1"/>
</dbReference>
<dbReference type="InterPro" id="IPR013785">
    <property type="entry name" value="Aldolase_TIM"/>
</dbReference>
<protein>
    <submittedName>
        <fullName evidence="8">His-Xaa-Ser system radical SAM maturase HxsB</fullName>
    </submittedName>
</protein>
<dbReference type="PANTHER" id="PTHR43273:SF3">
    <property type="entry name" value="ANAEROBIC SULFATASE-MATURATING ENZYME HOMOLOG ASLB-RELATED"/>
    <property type="match status" value="1"/>
</dbReference>
<keyword evidence="2" id="KW-0949">S-adenosyl-L-methionine</keyword>
<dbReference type="AlphaFoldDB" id="A0A7C9BGR8"/>
<dbReference type="NCBIfam" id="TIGR03978">
    <property type="entry name" value="rSAM_paired_1"/>
    <property type="match status" value="1"/>
</dbReference>
<gene>
    <name evidence="8" type="primary">hxsB</name>
    <name evidence="8" type="ORF">GBK04_29940</name>
</gene>
<dbReference type="SUPFAM" id="SSF102114">
    <property type="entry name" value="Radical SAM enzymes"/>
    <property type="match status" value="1"/>
</dbReference>
<evidence type="ECO:0000256" key="6">
    <source>
        <dbReference type="ARBA" id="ARBA00023601"/>
    </source>
</evidence>
<dbReference type="Pfam" id="PF04055">
    <property type="entry name" value="Radical_SAM"/>
    <property type="match status" value="1"/>
</dbReference>
<organism evidence="8 9">
    <name type="scientific">Salmonirosea aquatica</name>
    <dbReference type="NCBI Taxonomy" id="2654236"/>
    <lineage>
        <taxon>Bacteria</taxon>
        <taxon>Pseudomonadati</taxon>
        <taxon>Bacteroidota</taxon>
        <taxon>Cytophagia</taxon>
        <taxon>Cytophagales</taxon>
        <taxon>Spirosomataceae</taxon>
        <taxon>Salmonirosea</taxon>
    </lineage>
</organism>
<dbReference type="InterPro" id="IPR024023">
    <property type="entry name" value="rSAM_paired_HxsB"/>
</dbReference>
<evidence type="ECO:0000256" key="2">
    <source>
        <dbReference type="ARBA" id="ARBA00022691"/>
    </source>
</evidence>
<evidence type="ECO:0000256" key="5">
    <source>
        <dbReference type="ARBA" id="ARBA00023014"/>
    </source>
</evidence>
<dbReference type="InterPro" id="IPR023867">
    <property type="entry name" value="Sulphatase_maturase_rSAM"/>
</dbReference>
<comment type="caution">
    <text evidence="8">The sequence shown here is derived from an EMBL/GenBank/DDBJ whole genome shotgun (WGS) entry which is preliminary data.</text>
</comment>
<comment type="similarity">
    <text evidence="6">Belongs to the radical SAM superfamily. Anaerobic sulfatase-maturating enzyme family.</text>
</comment>
<dbReference type="CDD" id="cd01335">
    <property type="entry name" value="Radical_SAM"/>
    <property type="match status" value="1"/>
</dbReference>
<dbReference type="SFLD" id="SFLDG01384">
    <property type="entry name" value="thioether_bond_formation_requi"/>
    <property type="match status" value="1"/>
</dbReference>
<sequence>MTDKPVSRKFLGEPYFGTPLGTDYHLLPFRFHAIGDTREVLVNETGDHLLVPRGTAGRIVRREIDESESLYEDLTANFFISATPVPELLDVISTRYITKKGFLESGTSLHIFVITLRCNHSCHYCQVSRVTQNQDKFDISTEDIKAGIVHMLASPSDEITMEFQGGEPLLAFEKVRYAVETTVELNQATRKRISFVLCTNLTVLSDEILLFCQEHAILISTSLDGPEFVHNPNRAKSGAASYDLVIEGINRAREALGHDRVSALMTTTALSLQYPREIIDVYVEQGFQGIFLRPISPYGFAVKNQKKNAYETERFLDFYKTGLQHILSLNAGGTYFKEDYTSLILQKVLTPFGTHYVDLQSPTGLVNSVVVFNYDGFVYASDEARMLAERKDYTFRLGHVSQPYAELFSSQKAVNLVNSGIAESLAGCSDCAFLPYCGADPVLHHATQQDMEGNRAFSIFCKKNMEMIRHLFELLDSGDSAQEAILRTWTHQKPVTAW</sequence>
<feature type="domain" description="Radical SAM core" evidence="7">
    <location>
        <begin position="103"/>
        <end position="334"/>
    </location>
</feature>
<name>A0A7C9BGR8_9BACT</name>
<evidence type="ECO:0000256" key="3">
    <source>
        <dbReference type="ARBA" id="ARBA00022723"/>
    </source>
</evidence>
<dbReference type="InterPro" id="IPR007197">
    <property type="entry name" value="rSAM"/>
</dbReference>
<comment type="cofactor">
    <cofactor evidence="1">
        <name>[4Fe-4S] cluster</name>
        <dbReference type="ChEBI" id="CHEBI:49883"/>
    </cofactor>
</comment>
<proteinExistence type="inferred from homology"/>
<reference evidence="8 9" key="1">
    <citation type="submission" date="2019-10" db="EMBL/GenBank/DDBJ databases">
        <title>Draft Genome Sequence of Cytophagaceae sp. SJW1-29.</title>
        <authorList>
            <person name="Choi A."/>
        </authorList>
    </citation>
    <scope>NUCLEOTIDE SEQUENCE [LARGE SCALE GENOMIC DNA]</scope>
    <source>
        <strain evidence="8 9">SJW1-29</strain>
    </source>
</reference>
<dbReference type="EMBL" id="WHLY01000004">
    <property type="protein sequence ID" value="MPR37436.1"/>
    <property type="molecule type" value="Genomic_DNA"/>
</dbReference>
<dbReference type="GO" id="GO:0051536">
    <property type="term" value="F:iron-sulfur cluster binding"/>
    <property type="evidence" value="ECO:0007669"/>
    <property type="project" value="UniProtKB-KW"/>
</dbReference>
<keyword evidence="5" id="KW-0411">Iron-sulfur</keyword>
<dbReference type="PANTHER" id="PTHR43273">
    <property type="entry name" value="ANAEROBIC SULFATASE-MATURATING ENZYME HOMOLOG ASLB-RELATED"/>
    <property type="match status" value="1"/>
</dbReference>
<dbReference type="InterPro" id="IPR058240">
    <property type="entry name" value="rSAM_sf"/>
</dbReference>
<evidence type="ECO:0000256" key="4">
    <source>
        <dbReference type="ARBA" id="ARBA00023004"/>
    </source>
</evidence>
<dbReference type="GO" id="GO:0016491">
    <property type="term" value="F:oxidoreductase activity"/>
    <property type="evidence" value="ECO:0007669"/>
    <property type="project" value="InterPro"/>
</dbReference>
<evidence type="ECO:0000313" key="8">
    <source>
        <dbReference type="EMBL" id="MPR37436.1"/>
    </source>
</evidence>
<evidence type="ECO:0000313" key="9">
    <source>
        <dbReference type="Proteomes" id="UP000479293"/>
    </source>
</evidence>
<dbReference type="RefSeq" id="WP_152766925.1">
    <property type="nucleotide sequence ID" value="NZ_WHLY01000004.1"/>
</dbReference>
<dbReference type="GO" id="GO:0046872">
    <property type="term" value="F:metal ion binding"/>
    <property type="evidence" value="ECO:0007669"/>
    <property type="project" value="UniProtKB-KW"/>
</dbReference>
<dbReference type="SFLD" id="SFLDG01067">
    <property type="entry name" value="SPASM/twitch_domain_containing"/>
    <property type="match status" value="1"/>
</dbReference>
<accession>A0A7C9BGR8</accession>
<dbReference type="SFLD" id="SFLDG01386">
    <property type="entry name" value="main_SPASM_domain-containing"/>
    <property type="match status" value="1"/>
</dbReference>
<evidence type="ECO:0000256" key="1">
    <source>
        <dbReference type="ARBA" id="ARBA00001966"/>
    </source>
</evidence>
<evidence type="ECO:0000259" key="7">
    <source>
        <dbReference type="PROSITE" id="PS51918"/>
    </source>
</evidence>
<keyword evidence="3" id="KW-0479">Metal-binding</keyword>
<dbReference type="Proteomes" id="UP000479293">
    <property type="component" value="Unassembled WGS sequence"/>
</dbReference>